<evidence type="ECO:0000256" key="2">
    <source>
        <dbReference type="SAM" id="MobiDB-lite"/>
    </source>
</evidence>
<dbReference type="Gene3D" id="1.10.287.110">
    <property type="entry name" value="DnaJ domain"/>
    <property type="match status" value="1"/>
</dbReference>
<dbReference type="InterPro" id="IPR051938">
    <property type="entry name" value="Apopto_cytoskel_mod"/>
</dbReference>
<dbReference type="InterPro" id="IPR036869">
    <property type="entry name" value="J_dom_sf"/>
</dbReference>
<dbReference type="PROSITE" id="PS50076">
    <property type="entry name" value="DNAJ_2"/>
    <property type="match status" value="1"/>
</dbReference>
<gene>
    <name evidence="4" type="ORF">AB8B28_09595</name>
</gene>
<reference evidence="4" key="1">
    <citation type="submission" date="2024-07" db="EMBL/GenBank/DDBJ databases">
        <authorList>
            <person name="Li X.-J."/>
            <person name="Wang X."/>
        </authorList>
    </citation>
    <scope>NUCLEOTIDE SEQUENCE</scope>
    <source>
        <strain evidence="4">HSP-536</strain>
    </source>
</reference>
<dbReference type="PROSITE" id="PS00636">
    <property type="entry name" value="DNAJ_1"/>
    <property type="match status" value="1"/>
</dbReference>
<accession>A0AB39V2B2</accession>
<organism evidence="4">
    <name type="scientific">Leptotrichia alba</name>
    <dbReference type="NCBI Taxonomy" id="3239304"/>
    <lineage>
        <taxon>Bacteria</taxon>
        <taxon>Fusobacteriati</taxon>
        <taxon>Fusobacteriota</taxon>
        <taxon>Fusobacteriia</taxon>
        <taxon>Fusobacteriales</taxon>
        <taxon>Leptotrichiaceae</taxon>
        <taxon>Leptotrichia</taxon>
    </lineage>
</organism>
<dbReference type="CDD" id="cd06257">
    <property type="entry name" value="DnaJ"/>
    <property type="match status" value="1"/>
</dbReference>
<feature type="region of interest" description="Disordered" evidence="2">
    <location>
        <begin position="63"/>
        <end position="91"/>
    </location>
</feature>
<evidence type="ECO:0000313" key="4">
    <source>
        <dbReference type="EMBL" id="XDU61896.1"/>
    </source>
</evidence>
<dbReference type="PANTHER" id="PTHR44145:SF3">
    <property type="entry name" value="DNAJ HOMOLOG SUBFAMILY A MEMBER 3, MITOCHONDRIAL"/>
    <property type="match status" value="1"/>
</dbReference>
<feature type="compositionally biased region" description="Basic and acidic residues" evidence="2">
    <location>
        <begin position="63"/>
        <end position="82"/>
    </location>
</feature>
<keyword evidence="1" id="KW-0143">Chaperone</keyword>
<protein>
    <submittedName>
        <fullName evidence="4">J domain-containing protein</fullName>
    </submittedName>
</protein>
<evidence type="ECO:0000256" key="1">
    <source>
        <dbReference type="ARBA" id="ARBA00023186"/>
    </source>
</evidence>
<dbReference type="SMART" id="SM00271">
    <property type="entry name" value="DnaJ"/>
    <property type="match status" value="1"/>
</dbReference>
<dbReference type="InterPro" id="IPR018253">
    <property type="entry name" value="DnaJ_domain_CS"/>
</dbReference>
<sequence length="144" mass="17432">MDYYRILEIKEDADFLEIKKKYRKLAIKYHPDKNPGDDEAVKKFREITEAYEILGDEKKRKEYDNKRKFKNGQENKKNENLKNKNNFSDNNFSFGKEFFKSASEMKEMFENSFNLNKMGKKKAEMEKENIKGQFESFFDMQNKK</sequence>
<dbReference type="PANTHER" id="PTHR44145">
    <property type="entry name" value="DNAJ HOMOLOG SUBFAMILY A MEMBER 3, MITOCHONDRIAL"/>
    <property type="match status" value="1"/>
</dbReference>
<dbReference type="KEGG" id="lala:AB8B28_09595"/>
<dbReference type="InterPro" id="IPR001623">
    <property type="entry name" value="DnaJ_domain"/>
</dbReference>
<evidence type="ECO:0000259" key="3">
    <source>
        <dbReference type="PROSITE" id="PS50076"/>
    </source>
</evidence>
<dbReference type="SUPFAM" id="SSF46565">
    <property type="entry name" value="Chaperone J-domain"/>
    <property type="match status" value="1"/>
</dbReference>
<feature type="domain" description="J" evidence="3">
    <location>
        <begin position="2"/>
        <end position="67"/>
    </location>
</feature>
<proteinExistence type="predicted"/>
<dbReference type="PRINTS" id="PR00625">
    <property type="entry name" value="JDOMAIN"/>
</dbReference>
<dbReference type="AlphaFoldDB" id="A0AB39V2B2"/>
<dbReference type="EMBL" id="CP165647">
    <property type="protein sequence ID" value="XDU61896.1"/>
    <property type="molecule type" value="Genomic_DNA"/>
</dbReference>
<name>A0AB39V2B2_9FUSO</name>
<dbReference type="Pfam" id="PF00226">
    <property type="entry name" value="DnaJ"/>
    <property type="match status" value="1"/>
</dbReference>
<dbReference type="RefSeq" id="WP_369715502.1">
    <property type="nucleotide sequence ID" value="NZ_CP165647.1"/>
</dbReference>